<organism evidence="4 5">
    <name type="scientific">Candidatus Lloydbacteria bacterium RIFCSPHIGHO2_01_FULL_49_22</name>
    <dbReference type="NCBI Taxonomy" id="1798658"/>
    <lineage>
        <taxon>Bacteria</taxon>
        <taxon>Candidatus Lloydiibacteriota</taxon>
    </lineage>
</organism>
<name>A0A1G2CU34_9BACT</name>
<dbReference type="AlphaFoldDB" id="A0A1G2CU34"/>
<dbReference type="SUPFAM" id="SSF49899">
    <property type="entry name" value="Concanavalin A-like lectins/glucanases"/>
    <property type="match status" value="3"/>
</dbReference>
<dbReference type="InterPro" id="IPR013320">
    <property type="entry name" value="ConA-like_dom_sf"/>
</dbReference>
<dbReference type="PANTHER" id="PTHR42535:SF2">
    <property type="entry name" value="CHROMOSOME UNDETERMINED SCAFFOLD_146, WHOLE GENOME SHOTGUN SEQUENCE"/>
    <property type="match status" value="1"/>
</dbReference>
<evidence type="ECO:0000259" key="3">
    <source>
        <dbReference type="PROSITE" id="PS50025"/>
    </source>
</evidence>
<dbReference type="Proteomes" id="UP000177122">
    <property type="component" value="Unassembled WGS sequence"/>
</dbReference>
<keyword evidence="1" id="KW-0732">Signal</keyword>
<accession>A0A1G2CU34</accession>
<protein>
    <recommendedName>
        <fullName evidence="3">Laminin G domain-containing protein</fullName>
    </recommendedName>
</protein>
<dbReference type="InterPro" id="IPR006558">
    <property type="entry name" value="LamG-like"/>
</dbReference>
<dbReference type="Gene3D" id="2.60.120.200">
    <property type="match status" value="3"/>
</dbReference>
<sequence>MHKKISPKIIPLFLAVFIVVFAMTFALFQRTALANFVVNAWQGYRLNSGLVGYWSFDGKDISGTTAYDRSGQGNNGTLTNGPAATIGKIGQAFNFFPNGSDTNAYANMGDPVSGMLDFGTGDFSVGFWMKGTGYSSQGSSVNVALAKKSYNSVGTGYGFSYGSGNILAFTIANGTTAYSANDVSATMNDNTWHHYVGMRSGGMMSLYRDGMVRGTNATVSGSCSTASGLIIGADSALDGGRNANVIVDDVRIYSRALSPEEVQRLYLMGASLKTNVTHRDELTSGLVGEWTFDGKDMIPNVRDVSGQGNHGGLQNQNPTTTTIGKIGQGLSFDGVDDSINLGDVAVVDTAATLSSCAWVKHDVLTSDDGIISKITAGAADGFVFFRDDVGSVSGRTDTYSIVISDSTDTSTARIEGATGASQANVWTHVCFTFETSGTGLRLYINGVEDANSPVSTVTIAAINGGSQALEIGNNSLGALFSGAIDETRIYTRVLSADEIKRLYLMGASFKTNVTHRDELTSSGLVGEWTFDGKDMTPNVRDVSGQGNHGGLQNQNPTTTTIGKIGQGLSFDGVDDYVSVANNASLNIGTSDVTFSAWIKPANTTAIRGIIIKRNTASPYQQYDFTTGYVNSSGSFVASKKIGCFLYSGGLLNTTNAQSAYTTNDVADGNWHFVQCVRQNGSSLMMYVDGVSVPVTYVFNGTTNVNPDSTAPVYIGALAASSSFFDGPIDDVRIYNRALSADEIQRLYLMGK</sequence>
<dbReference type="EMBL" id="MHLI01000018">
    <property type="protein sequence ID" value="OGZ04884.1"/>
    <property type="molecule type" value="Genomic_DNA"/>
</dbReference>
<dbReference type="Pfam" id="PF13385">
    <property type="entry name" value="Laminin_G_3"/>
    <property type="match status" value="3"/>
</dbReference>
<dbReference type="PROSITE" id="PS50025">
    <property type="entry name" value="LAM_G_DOMAIN"/>
    <property type="match status" value="1"/>
</dbReference>
<evidence type="ECO:0000256" key="1">
    <source>
        <dbReference type="ARBA" id="ARBA00022729"/>
    </source>
</evidence>
<evidence type="ECO:0000256" key="2">
    <source>
        <dbReference type="ARBA" id="ARBA00023157"/>
    </source>
</evidence>
<dbReference type="InterPro" id="IPR001791">
    <property type="entry name" value="Laminin_G"/>
</dbReference>
<evidence type="ECO:0000313" key="5">
    <source>
        <dbReference type="Proteomes" id="UP000177122"/>
    </source>
</evidence>
<comment type="caution">
    <text evidence="4">The sequence shown here is derived from an EMBL/GenBank/DDBJ whole genome shotgun (WGS) entry which is preliminary data.</text>
</comment>
<feature type="domain" description="Laminin G" evidence="3">
    <location>
        <begin position="566"/>
        <end position="751"/>
    </location>
</feature>
<gene>
    <name evidence="4" type="ORF">A2845_00070</name>
</gene>
<keyword evidence="2" id="KW-1015">Disulfide bond</keyword>
<proteinExistence type="predicted"/>
<reference evidence="4 5" key="1">
    <citation type="journal article" date="2016" name="Nat. Commun.">
        <title>Thousands of microbial genomes shed light on interconnected biogeochemical processes in an aquifer system.</title>
        <authorList>
            <person name="Anantharaman K."/>
            <person name="Brown C.T."/>
            <person name="Hug L.A."/>
            <person name="Sharon I."/>
            <person name="Castelle C.J."/>
            <person name="Probst A.J."/>
            <person name="Thomas B.C."/>
            <person name="Singh A."/>
            <person name="Wilkins M.J."/>
            <person name="Karaoz U."/>
            <person name="Brodie E.L."/>
            <person name="Williams K.H."/>
            <person name="Hubbard S.S."/>
            <person name="Banfield J.F."/>
        </authorList>
    </citation>
    <scope>NUCLEOTIDE SEQUENCE [LARGE SCALE GENOMIC DNA]</scope>
</reference>
<dbReference type="PANTHER" id="PTHR42535">
    <property type="entry name" value="OOKINETE PROTEIN, PUTATIVE-RELATED"/>
    <property type="match status" value="1"/>
</dbReference>
<evidence type="ECO:0000313" key="4">
    <source>
        <dbReference type="EMBL" id="OGZ04884.1"/>
    </source>
</evidence>
<dbReference type="SMART" id="SM00560">
    <property type="entry name" value="LamGL"/>
    <property type="match status" value="3"/>
</dbReference>